<evidence type="ECO:0000313" key="2">
    <source>
        <dbReference type="Proteomes" id="UP000287352"/>
    </source>
</evidence>
<dbReference type="Gene3D" id="3.50.30.50">
    <property type="entry name" value="Putative cyclase"/>
    <property type="match status" value="1"/>
</dbReference>
<dbReference type="AlphaFoldDB" id="A0A402A8N8"/>
<protein>
    <submittedName>
        <fullName evidence="1">Uncharacterized protein</fullName>
    </submittedName>
</protein>
<sequence length="69" mass="7505">MIRIYAVNIEATKGNERPIHITLLGAVALIVEPLCNPDQLPDEGFRFSALPLKFKGDGTFRAHALACIG</sequence>
<organism evidence="1 2">
    <name type="scientific">Tengunoibacter tsumagoiensis</name>
    <dbReference type="NCBI Taxonomy" id="2014871"/>
    <lineage>
        <taxon>Bacteria</taxon>
        <taxon>Bacillati</taxon>
        <taxon>Chloroflexota</taxon>
        <taxon>Ktedonobacteria</taxon>
        <taxon>Ktedonobacterales</taxon>
        <taxon>Dictyobacteraceae</taxon>
        <taxon>Tengunoibacter</taxon>
    </lineage>
</organism>
<gene>
    <name evidence="1" type="ORF">KTT_53930</name>
</gene>
<dbReference type="SUPFAM" id="SSF102198">
    <property type="entry name" value="Putative cyclase"/>
    <property type="match status" value="1"/>
</dbReference>
<dbReference type="InterPro" id="IPR037175">
    <property type="entry name" value="KFase_sf"/>
</dbReference>
<dbReference type="GO" id="GO:0019441">
    <property type="term" value="P:L-tryptophan catabolic process to kynurenine"/>
    <property type="evidence" value="ECO:0007669"/>
    <property type="project" value="InterPro"/>
</dbReference>
<keyword evidence="2" id="KW-1185">Reference proteome</keyword>
<dbReference type="OrthoDB" id="9796085at2"/>
<comment type="caution">
    <text evidence="1">The sequence shown here is derived from an EMBL/GenBank/DDBJ whole genome shotgun (WGS) entry which is preliminary data.</text>
</comment>
<reference evidence="2" key="1">
    <citation type="submission" date="2018-12" db="EMBL/GenBank/DDBJ databases">
        <title>Tengunoibacter tsumagoiensis gen. nov., sp. nov., Dictyobacter kobayashii sp. nov., D. alpinus sp. nov., and D. joshuensis sp. nov. and description of Dictyobacteraceae fam. nov. within the order Ktedonobacterales isolated from Tengu-no-mugimeshi.</title>
        <authorList>
            <person name="Wang C.M."/>
            <person name="Zheng Y."/>
            <person name="Sakai Y."/>
            <person name="Toyoda A."/>
            <person name="Minakuchi Y."/>
            <person name="Abe K."/>
            <person name="Yokota A."/>
            <person name="Yabe S."/>
        </authorList>
    </citation>
    <scope>NUCLEOTIDE SEQUENCE [LARGE SCALE GENOMIC DNA]</scope>
    <source>
        <strain evidence="2">Uno3</strain>
    </source>
</reference>
<proteinExistence type="predicted"/>
<name>A0A402A8N8_9CHLR</name>
<dbReference type="Proteomes" id="UP000287352">
    <property type="component" value="Unassembled WGS sequence"/>
</dbReference>
<evidence type="ECO:0000313" key="1">
    <source>
        <dbReference type="EMBL" id="GCE15534.1"/>
    </source>
</evidence>
<dbReference type="RefSeq" id="WP_126582981.1">
    <property type="nucleotide sequence ID" value="NZ_BIFR01000002.1"/>
</dbReference>
<accession>A0A402A8N8</accession>
<dbReference type="EMBL" id="BIFR01000002">
    <property type="protein sequence ID" value="GCE15534.1"/>
    <property type="molecule type" value="Genomic_DNA"/>
</dbReference>
<dbReference type="GO" id="GO:0004061">
    <property type="term" value="F:arylformamidase activity"/>
    <property type="evidence" value="ECO:0007669"/>
    <property type="project" value="InterPro"/>
</dbReference>